<dbReference type="Proteomes" id="UP000886111">
    <property type="component" value="Unassembled WGS sequence"/>
</dbReference>
<dbReference type="EMBL" id="DRTD01000247">
    <property type="protein sequence ID" value="HHE54812.1"/>
    <property type="molecule type" value="Genomic_DNA"/>
</dbReference>
<evidence type="ECO:0000313" key="1">
    <source>
        <dbReference type="EMBL" id="HHE54812.1"/>
    </source>
</evidence>
<dbReference type="AlphaFoldDB" id="A0A7V5H370"/>
<proteinExistence type="predicted"/>
<accession>A0A7V5H370</accession>
<gene>
    <name evidence="1" type="ORF">ENL21_03450</name>
</gene>
<comment type="caution">
    <text evidence="1">The sequence shown here is derived from an EMBL/GenBank/DDBJ whole genome shotgun (WGS) entry which is preliminary data.</text>
</comment>
<sequence>MSQLSIFRGAIASSFTALMLISCQTSDLGTSSPTQEPLSNVQKSATNPKAVQGLTHGPIVNIDGEDYYLAGVPDGMNGATDIPGHYWRRTGDNALIGKHFNTGPFGKAKWWNSSVPDGALLYIVNGGIAEWSIKISKEKAKMGFVHYHEFVRVSDGKLHPTKVLWLQHIAVRHFYLDGGPHPELTHFVRPGIDTDFIPNGMTPYQPE</sequence>
<name>A0A7V5H370_CALAY</name>
<protein>
    <submittedName>
        <fullName evidence="1">Uncharacterized protein</fullName>
    </submittedName>
</protein>
<reference evidence="1" key="1">
    <citation type="journal article" date="2020" name="mSystems">
        <title>Genome- and Community-Level Interaction Insights into Carbon Utilization and Element Cycling Functions of Hydrothermarchaeota in Hydrothermal Sediment.</title>
        <authorList>
            <person name="Zhou Z."/>
            <person name="Liu Y."/>
            <person name="Xu W."/>
            <person name="Pan J."/>
            <person name="Luo Z.H."/>
            <person name="Li M."/>
        </authorList>
    </citation>
    <scope>NUCLEOTIDE SEQUENCE [LARGE SCALE GENOMIC DNA]</scope>
    <source>
        <strain evidence="1">HyVt-76</strain>
    </source>
</reference>
<organism evidence="1">
    <name type="scientific">Caldithrix abyssi</name>
    <dbReference type="NCBI Taxonomy" id="187145"/>
    <lineage>
        <taxon>Bacteria</taxon>
        <taxon>Pseudomonadati</taxon>
        <taxon>Calditrichota</taxon>
        <taxon>Calditrichia</taxon>
        <taxon>Calditrichales</taxon>
        <taxon>Calditrichaceae</taxon>
        <taxon>Caldithrix</taxon>
    </lineage>
</organism>